<dbReference type="CDD" id="cd02966">
    <property type="entry name" value="TlpA_like_family"/>
    <property type="match status" value="1"/>
</dbReference>
<evidence type="ECO:0000313" key="6">
    <source>
        <dbReference type="EMBL" id="QTD37438.1"/>
    </source>
</evidence>
<dbReference type="Gene3D" id="3.40.30.10">
    <property type="entry name" value="Glutaredoxin"/>
    <property type="match status" value="1"/>
</dbReference>
<comment type="subcellular location">
    <subcellularLocation>
        <location evidence="1">Cell envelope</location>
    </subcellularLocation>
</comment>
<dbReference type="PANTHER" id="PTHR42852">
    <property type="entry name" value="THIOL:DISULFIDE INTERCHANGE PROTEIN DSBE"/>
    <property type="match status" value="1"/>
</dbReference>
<keyword evidence="7" id="KW-1185">Reference proteome</keyword>
<keyword evidence="3" id="KW-1015">Disulfide bond</keyword>
<evidence type="ECO:0000256" key="1">
    <source>
        <dbReference type="ARBA" id="ARBA00004196"/>
    </source>
</evidence>
<evidence type="ECO:0000259" key="5">
    <source>
        <dbReference type="PROSITE" id="PS51352"/>
    </source>
</evidence>
<dbReference type="PANTHER" id="PTHR42852:SF6">
    <property type="entry name" value="THIOL:DISULFIDE INTERCHANGE PROTEIN DSBE"/>
    <property type="match status" value="1"/>
</dbReference>
<dbReference type="Proteomes" id="UP000663935">
    <property type="component" value="Chromosome"/>
</dbReference>
<dbReference type="InterPro" id="IPR050553">
    <property type="entry name" value="Thioredoxin_ResA/DsbE_sf"/>
</dbReference>
<dbReference type="PROSITE" id="PS51352">
    <property type="entry name" value="THIOREDOXIN_2"/>
    <property type="match status" value="1"/>
</dbReference>
<evidence type="ECO:0000313" key="7">
    <source>
        <dbReference type="Proteomes" id="UP000663935"/>
    </source>
</evidence>
<evidence type="ECO:0000256" key="2">
    <source>
        <dbReference type="ARBA" id="ARBA00022748"/>
    </source>
</evidence>
<keyword evidence="4" id="KW-0676">Redox-active center</keyword>
<keyword evidence="2" id="KW-0201">Cytochrome c-type biogenesis</keyword>
<dbReference type="SUPFAM" id="SSF52833">
    <property type="entry name" value="Thioredoxin-like"/>
    <property type="match status" value="1"/>
</dbReference>
<dbReference type="EMBL" id="CP071795">
    <property type="protein sequence ID" value="QTD37438.1"/>
    <property type="molecule type" value="Genomic_DNA"/>
</dbReference>
<feature type="domain" description="Thioredoxin" evidence="5">
    <location>
        <begin position="21"/>
        <end position="161"/>
    </location>
</feature>
<dbReference type="RefSeq" id="WP_207971608.1">
    <property type="nucleotide sequence ID" value="NZ_CP071795.1"/>
</dbReference>
<evidence type="ECO:0000256" key="3">
    <source>
        <dbReference type="ARBA" id="ARBA00023157"/>
    </source>
</evidence>
<organism evidence="6 7">
    <name type="scientific">Polaribacter batillariae</name>
    <dbReference type="NCBI Taxonomy" id="2808900"/>
    <lineage>
        <taxon>Bacteria</taxon>
        <taxon>Pseudomonadati</taxon>
        <taxon>Bacteroidota</taxon>
        <taxon>Flavobacteriia</taxon>
        <taxon>Flavobacteriales</taxon>
        <taxon>Flavobacteriaceae</taxon>
    </lineage>
</organism>
<protein>
    <submittedName>
        <fullName evidence="6">Redoxin family protein</fullName>
    </submittedName>
</protein>
<reference evidence="6 7" key="1">
    <citation type="submission" date="2021-03" db="EMBL/GenBank/DDBJ databases">
        <title>Complete genome of Polaribacter_sp.G4M1.</title>
        <authorList>
            <person name="Jeong S.W."/>
            <person name="Bae J.W."/>
        </authorList>
    </citation>
    <scope>NUCLEOTIDE SEQUENCE [LARGE SCALE GENOMIC DNA]</scope>
    <source>
        <strain evidence="6 7">G4M1</strain>
    </source>
</reference>
<dbReference type="InterPro" id="IPR012336">
    <property type="entry name" value="Thioredoxin-like_fold"/>
</dbReference>
<dbReference type="InterPro" id="IPR036249">
    <property type="entry name" value="Thioredoxin-like_sf"/>
</dbReference>
<dbReference type="PROSITE" id="PS51257">
    <property type="entry name" value="PROKAR_LIPOPROTEIN"/>
    <property type="match status" value="1"/>
</dbReference>
<dbReference type="Pfam" id="PF13905">
    <property type="entry name" value="Thioredoxin_8"/>
    <property type="match status" value="1"/>
</dbReference>
<accession>A0ABX7SX64</accession>
<proteinExistence type="predicted"/>
<evidence type="ECO:0000256" key="4">
    <source>
        <dbReference type="ARBA" id="ARBA00023284"/>
    </source>
</evidence>
<name>A0ABX7SX64_9FLAO</name>
<sequence>MKKILLIFIILVSSCTFEKPTEFSELALKEKAYTVSNEQISIQEILNKYKGKKILIDVWASWCGDCIKGLRSVKNLQKQYPEVVFLFLSVDKNKRAWKNGIAKFGITGEHYNLPKGMKDGDFVDFLNLSWIPRYLVISEQGKIKLFKATKASDANIVEALK</sequence>
<gene>
    <name evidence="6" type="ORF">JL193_15315</name>
</gene>
<dbReference type="InterPro" id="IPR013766">
    <property type="entry name" value="Thioredoxin_domain"/>
</dbReference>